<evidence type="ECO:0000313" key="3">
    <source>
        <dbReference type="Proteomes" id="UP000735302"/>
    </source>
</evidence>
<organism evidence="2 3">
    <name type="scientific">Plakobranchus ocellatus</name>
    <dbReference type="NCBI Taxonomy" id="259542"/>
    <lineage>
        <taxon>Eukaryota</taxon>
        <taxon>Metazoa</taxon>
        <taxon>Spiralia</taxon>
        <taxon>Lophotrochozoa</taxon>
        <taxon>Mollusca</taxon>
        <taxon>Gastropoda</taxon>
        <taxon>Heterobranchia</taxon>
        <taxon>Euthyneura</taxon>
        <taxon>Panpulmonata</taxon>
        <taxon>Sacoglossa</taxon>
        <taxon>Placobranchoidea</taxon>
        <taxon>Plakobranchidae</taxon>
        <taxon>Plakobranchus</taxon>
    </lineage>
</organism>
<evidence type="ECO:0000256" key="1">
    <source>
        <dbReference type="SAM" id="MobiDB-lite"/>
    </source>
</evidence>
<keyword evidence="3" id="KW-1185">Reference proteome</keyword>
<accession>A0AAV3YKD7</accession>
<dbReference type="Proteomes" id="UP000735302">
    <property type="component" value="Unassembled WGS sequence"/>
</dbReference>
<evidence type="ECO:0000313" key="2">
    <source>
        <dbReference type="EMBL" id="GFN82944.1"/>
    </source>
</evidence>
<dbReference type="AlphaFoldDB" id="A0AAV3YKD7"/>
<comment type="caution">
    <text evidence="2">The sequence shown here is derived from an EMBL/GenBank/DDBJ whole genome shotgun (WGS) entry which is preliminary data.</text>
</comment>
<reference evidence="2 3" key="1">
    <citation type="journal article" date="2021" name="Elife">
        <title>Chloroplast acquisition without the gene transfer in kleptoplastic sea slugs, Plakobranchus ocellatus.</title>
        <authorList>
            <person name="Maeda T."/>
            <person name="Takahashi S."/>
            <person name="Yoshida T."/>
            <person name="Shimamura S."/>
            <person name="Takaki Y."/>
            <person name="Nagai Y."/>
            <person name="Toyoda A."/>
            <person name="Suzuki Y."/>
            <person name="Arimoto A."/>
            <person name="Ishii H."/>
            <person name="Satoh N."/>
            <person name="Nishiyama T."/>
            <person name="Hasebe M."/>
            <person name="Maruyama T."/>
            <person name="Minagawa J."/>
            <person name="Obokata J."/>
            <person name="Shigenobu S."/>
        </authorList>
    </citation>
    <scope>NUCLEOTIDE SEQUENCE [LARGE SCALE GENOMIC DNA]</scope>
</reference>
<protein>
    <submittedName>
        <fullName evidence="2">Uncharacterized protein</fullName>
    </submittedName>
</protein>
<sequence length="72" mass="8295">MEERPGLEELTGSFFSTFSDRPGLTTEEKHRIELMSLMITPKPVPYAMRQTLRNDNARTEHLAARTFVHFSA</sequence>
<name>A0AAV3YKD7_9GAST</name>
<gene>
    <name evidence="2" type="ORF">PoB_000945000</name>
</gene>
<proteinExistence type="predicted"/>
<dbReference type="EMBL" id="BLXT01001064">
    <property type="protein sequence ID" value="GFN82944.1"/>
    <property type="molecule type" value="Genomic_DNA"/>
</dbReference>
<feature type="region of interest" description="Disordered" evidence="1">
    <location>
        <begin position="1"/>
        <end position="22"/>
    </location>
</feature>